<dbReference type="EMBL" id="JACIFF010000003">
    <property type="protein sequence ID" value="MBB4078873.1"/>
    <property type="molecule type" value="Genomic_DNA"/>
</dbReference>
<dbReference type="GO" id="GO:0016740">
    <property type="term" value="F:transferase activity"/>
    <property type="evidence" value="ECO:0007669"/>
    <property type="project" value="UniProtKB-KW"/>
</dbReference>
<dbReference type="CDD" id="cd04179">
    <property type="entry name" value="DPM_DPG-synthase_like"/>
    <property type="match status" value="1"/>
</dbReference>
<accession>A0A840E4J2</accession>
<dbReference type="SUPFAM" id="SSF53448">
    <property type="entry name" value="Nucleotide-diphospho-sugar transferases"/>
    <property type="match status" value="1"/>
</dbReference>
<keyword evidence="3" id="KW-1185">Reference proteome</keyword>
<dbReference type="Proteomes" id="UP000576209">
    <property type="component" value="Unassembled WGS sequence"/>
</dbReference>
<feature type="domain" description="Glycosyltransferase 2-like" evidence="1">
    <location>
        <begin position="10"/>
        <end position="169"/>
    </location>
</feature>
<protein>
    <submittedName>
        <fullName evidence="2">Glycosyltransferase involved in cell wall biosynthesis</fullName>
    </submittedName>
</protein>
<name>A0A840E4J2_9BACT</name>
<evidence type="ECO:0000259" key="1">
    <source>
        <dbReference type="Pfam" id="PF00535"/>
    </source>
</evidence>
<organism evidence="2 3">
    <name type="scientific">Neolewinella aquimaris</name>
    <dbReference type="NCBI Taxonomy" id="1835722"/>
    <lineage>
        <taxon>Bacteria</taxon>
        <taxon>Pseudomonadati</taxon>
        <taxon>Bacteroidota</taxon>
        <taxon>Saprospiria</taxon>
        <taxon>Saprospirales</taxon>
        <taxon>Lewinellaceae</taxon>
        <taxon>Neolewinella</taxon>
    </lineage>
</organism>
<dbReference type="PANTHER" id="PTHR48090">
    <property type="entry name" value="UNDECAPRENYL-PHOSPHATE 4-DEOXY-4-FORMAMIDO-L-ARABINOSE TRANSFERASE-RELATED"/>
    <property type="match status" value="1"/>
</dbReference>
<reference evidence="2 3" key="1">
    <citation type="submission" date="2020-08" db="EMBL/GenBank/DDBJ databases">
        <title>Genomic Encyclopedia of Type Strains, Phase IV (KMG-IV): sequencing the most valuable type-strain genomes for metagenomic binning, comparative biology and taxonomic classification.</title>
        <authorList>
            <person name="Goeker M."/>
        </authorList>
    </citation>
    <scope>NUCLEOTIDE SEQUENCE [LARGE SCALE GENOMIC DNA]</scope>
    <source>
        <strain evidence="2 3">DSM 105137</strain>
    </source>
</reference>
<proteinExistence type="predicted"/>
<dbReference type="RefSeq" id="WP_183495131.1">
    <property type="nucleotide sequence ID" value="NZ_JACIFF010000003.1"/>
</dbReference>
<comment type="caution">
    <text evidence="2">The sequence shown here is derived from an EMBL/GenBank/DDBJ whole genome shotgun (WGS) entry which is preliminary data.</text>
</comment>
<dbReference type="Gene3D" id="3.90.550.10">
    <property type="entry name" value="Spore Coat Polysaccharide Biosynthesis Protein SpsA, Chain A"/>
    <property type="match status" value="1"/>
</dbReference>
<dbReference type="Pfam" id="PF00535">
    <property type="entry name" value="Glycos_transf_2"/>
    <property type="match status" value="1"/>
</dbReference>
<evidence type="ECO:0000313" key="3">
    <source>
        <dbReference type="Proteomes" id="UP000576209"/>
    </source>
</evidence>
<dbReference type="InterPro" id="IPR029044">
    <property type="entry name" value="Nucleotide-diphossugar_trans"/>
</dbReference>
<gene>
    <name evidence="2" type="ORF">GGR28_001490</name>
</gene>
<sequence>MSPQPPVIDVIIPAYNEEASIGLVVTELPRHLLRDVIVCDNNSSDRTAQVGADAGAVIVSEKRAGYGSACLRGLRYIAERPADEHPDIVVFIDGDHSDHPEQLPELVAPILNGGYDLVIGSRALGETEAGSMTLPQVFGNWLATNLIRVFYGYEFTDLGPFRAIRYDSLVKLGMRDPDFGWTVEMQVRAARAGLRCTEVPVRYRKRIGKSKISGTVRGTLLAGHKILWTIFKLI</sequence>
<dbReference type="InterPro" id="IPR001173">
    <property type="entry name" value="Glyco_trans_2-like"/>
</dbReference>
<dbReference type="AlphaFoldDB" id="A0A840E4J2"/>
<dbReference type="InterPro" id="IPR050256">
    <property type="entry name" value="Glycosyltransferase_2"/>
</dbReference>
<dbReference type="PANTHER" id="PTHR48090:SF7">
    <property type="entry name" value="RFBJ PROTEIN"/>
    <property type="match status" value="1"/>
</dbReference>
<evidence type="ECO:0000313" key="2">
    <source>
        <dbReference type="EMBL" id="MBB4078873.1"/>
    </source>
</evidence>
<keyword evidence="2" id="KW-0808">Transferase</keyword>